<dbReference type="OrthoDB" id="306978at2"/>
<evidence type="ECO:0000313" key="3">
    <source>
        <dbReference type="EMBL" id="EIC03163.1"/>
    </source>
</evidence>
<gene>
    <name evidence="3" type="ORF">TresaDRAFT_2793</name>
</gene>
<dbReference type="RefSeq" id="WP_002701701.1">
    <property type="nucleotide sequence ID" value="NZ_AGRW01000019.1"/>
</dbReference>
<dbReference type="PATRIC" id="fig|907348.3.peg.34"/>
<organism evidence="3 4">
    <name type="scientific">Treponema saccharophilum DSM 2985</name>
    <dbReference type="NCBI Taxonomy" id="907348"/>
    <lineage>
        <taxon>Bacteria</taxon>
        <taxon>Pseudomonadati</taxon>
        <taxon>Spirochaetota</taxon>
        <taxon>Spirochaetia</taxon>
        <taxon>Spirochaetales</taxon>
        <taxon>Treponemataceae</taxon>
        <taxon>Treponema</taxon>
    </lineage>
</organism>
<evidence type="ECO:0000256" key="2">
    <source>
        <dbReference type="SAM" id="SignalP"/>
    </source>
</evidence>
<dbReference type="Proteomes" id="UP000003571">
    <property type="component" value="Unassembled WGS sequence"/>
</dbReference>
<reference evidence="3 4" key="1">
    <citation type="submission" date="2011-09" db="EMBL/GenBank/DDBJ databases">
        <title>The draft genome of Treponema saccharophilum DSM 2985.</title>
        <authorList>
            <consortium name="US DOE Joint Genome Institute (JGI-PGF)"/>
            <person name="Lucas S."/>
            <person name="Copeland A."/>
            <person name="Lapidus A."/>
            <person name="Glavina del Rio T."/>
            <person name="Dalin E."/>
            <person name="Tice H."/>
            <person name="Bruce D."/>
            <person name="Goodwin L."/>
            <person name="Pitluck S."/>
            <person name="Peters L."/>
            <person name="Kyrpides N."/>
            <person name="Mavromatis K."/>
            <person name="Ivanova N."/>
            <person name="Markowitz V."/>
            <person name="Cheng J.-F."/>
            <person name="Hugenholtz P."/>
            <person name="Woyke T."/>
            <person name="Wu D."/>
            <person name="Gronow S."/>
            <person name="Wellnitz S."/>
            <person name="Brambilla E."/>
            <person name="Klenk H.-P."/>
            <person name="Eisen J.A."/>
        </authorList>
    </citation>
    <scope>NUCLEOTIDE SEQUENCE [LARGE SCALE GENOMIC DNA]</scope>
    <source>
        <strain evidence="3 4">DSM 2985</strain>
    </source>
</reference>
<protein>
    <submittedName>
        <fullName evidence="3">Uncharacterized protein</fullName>
    </submittedName>
</protein>
<evidence type="ECO:0000313" key="4">
    <source>
        <dbReference type="Proteomes" id="UP000003571"/>
    </source>
</evidence>
<feature type="compositionally biased region" description="Basic and acidic residues" evidence="1">
    <location>
        <begin position="178"/>
        <end position="194"/>
    </location>
</feature>
<dbReference type="AlphaFoldDB" id="H7EGY0"/>
<feature type="region of interest" description="Disordered" evidence="1">
    <location>
        <begin position="169"/>
        <end position="200"/>
    </location>
</feature>
<accession>H7EGY0</accession>
<comment type="caution">
    <text evidence="3">The sequence shown here is derived from an EMBL/GenBank/DDBJ whole genome shotgun (WGS) entry which is preliminary data.</text>
</comment>
<keyword evidence="4" id="KW-1185">Reference proteome</keyword>
<name>H7EGY0_9SPIR</name>
<feature type="chain" id="PRO_5003609127" evidence="2">
    <location>
        <begin position="21"/>
        <end position="218"/>
    </location>
</feature>
<dbReference type="eggNOG" id="ENOG502ZDJM">
    <property type="taxonomic scope" value="Bacteria"/>
</dbReference>
<proteinExistence type="predicted"/>
<sequence>MKKALIAAASFAMLASKAAADSLKIDFRMNIRNRDERNSLTLTIEGASSETKTRDGFDAATGASMKRSTKTTRTLLFDQQKRQTMPKGLRALLLFPVSDFSLVGKDSLRVEHDAENPRKITVTFNHRGNFYRIESDGKGRLDTESSFSIAEGIMEQKDGVFVTKEEFRTEQPESAAPDMDKIEFTADKRSESAEKPYTGKLRIKEKDGILTISGKLGQ</sequence>
<keyword evidence="2" id="KW-0732">Signal</keyword>
<dbReference type="EMBL" id="AGRW01000019">
    <property type="protein sequence ID" value="EIC03163.1"/>
    <property type="molecule type" value="Genomic_DNA"/>
</dbReference>
<dbReference type="STRING" id="907348.TresaDRAFT_2793"/>
<evidence type="ECO:0000256" key="1">
    <source>
        <dbReference type="SAM" id="MobiDB-lite"/>
    </source>
</evidence>
<feature type="signal peptide" evidence="2">
    <location>
        <begin position="1"/>
        <end position="20"/>
    </location>
</feature>